<accession>A0A9N7TVW8</accession>
<feature type="region of interest" description="Disordered" evidence="1">
    <location>
        <begin position="37"/>
        <end position="69"/>
    </location>
</feature>
<dbReference type="EMBL" id="CADEAL010000413">
    <property type="protein sequence ID" value="CAB1419829.1"/>
    <property type="molecule type" value="Genomic_DNA"/>
</dbReference>
<evidence type="ECO:0000313" key="3">
    <source>
        <dbReference type="Proteomes" id="UP001153269"/>
    </source>
</evidence>
<proteinExistence type="predicted"/>
<name>A0A9N7TVW8_PLEPL</name>
<feature type="compositionally biased region" description="Low complexity" evidence="1">
    <location>
        <begin position="49"/>
        <end position="60"/>
    </location>
</feature>
<dbReference type="Proteomes" id="UP001153269">
    <property type="component" value="Unassembled WGS sequence"/>
</dbReference>
<evidence type="ECO:0000256" key="1">
    <source>
        <dbReference type="SAM" id="MobiDB-lite"/>
    </source>
</evidence>
<feature type="compositionally biased region" description="Polar residues" evidence="1">
    <location>
        <begin position="39"/>
        <end position="48"/>
    </location>
</feature>
<keyword evidence="3" id="KW-1185">Reference proteome</keyword>
<protein>
    <submittedName>
        <fullName evidence="2">Uncharacterized protein</fullName>
    </submittedName>
</protein>
<comment type="caution">
    <text evidence="2">The sequence shown here is derived from an EMBL/GenBank/DDBJ whole genome shotgun (WGS) entry which is preliminary data.</text>
</comment>
<sequence length="115" mass="12581">MKVTVGFSDLTLSISVKKLQAVNSYLSPEPVLQVRDLNISPTTAQTKRSVSSTTGSSNSGQKLVKSSQRSRLSIICQPAENPAHSCTDHPIVSRADRATIRRISLKTEQLKFLRS</sequence>
<dbReference type="AlphaFoldDB" id="A0A9N7TVW8"/>
<gene>
    <name evidence="2" type="ORF">PLEPLA_LOCUS7680</name>
</gene>
<reference evidence="2" key="1">
    <citation type="submission" date="2020-03" db="EMBL/GenBank/DDBJ databases">
        <authorList>
            <person name="Weist P."/>
        </authorList>
    </citation>
    <scope>NUCLEOTIDE SEQUENCE</scope>
</reference>
<evidence type="ECO:0000313" key="2">
    <source>
        <dbReference type="EMBL" id="CAB1419829.1"/>
    </source>
</evidence>
<organism evidence="2 3">
    <name type="scientific">Pleuronectes platessa</name>
    <name type="common">European plaice</name>
    <dbReference type="NCBI Taxonomy" id="8262"/>
    <lineage>
        <taxon>Eukaryota</taxon>
        <taxon>Metazoa</taxon>
        <taxon>Chordata</taxon>
        <taxon>Craniata</taxon>
        <taxon>Vertebrata</taxon>
        <taxon>Euteleostomi</taxon>
        <taxon>Actinopterygii</taxon>
        <taxon>Neopterygii</taxon>
        <taxon>Teleostei</taxon>
        <taxon>Neoteleostei</taxon>
        <taxon>Acanthomorphata</taxon>
        <taxon>Carangaria</taxon>
        <taxon>Pleuronectiformes</taxon>
        <taxon>Pleuronectoidei</taxon>
        <taxon>Pleuronectidae</taxon>
        <taxon>Pleuronectes</taxon>
    </lineage>
</organism>